<evidence type="ECO:0000313" key="2">
    <source>
        <dbReference type="EMBL" id="GBF35402.1"/>
    </source>
</evidence>
<feature type="chain" id="PRO_5014901854" evidence="1">
    <location>
        <begin position="23"/>
        <end position="136"/>
    </location>
</feature>
<sequence>MVASVMLLCVLPSLTRFQSAHALYSSALMLASDIRCHQQEAVGAENENATYQISFDTERDEYSLMLATERLRTVLLPGSVDLVFTNFDYNLLKFTLQGAPVSGGHVMLKDTVSGKSFYIIINPVAGRVRIDTVPPE</sequence>
<gene>
    <name evidence="2" type="ORF">DCCM_4525</name>
</gene>
<reference evidence="3" key="1">
    <citation type="submission" date="2018-02" db="EMBL/GenBank/DDBJ databases">
        <title>Genome sequence of Desulfocucumis palustris strain NAW-5.</title>
        <authorList>
            <person name="Watanabe M."/>
            <person name="Kojima H."/>
            <person name="Fukui M."/>
        </authorList>
    </citation>
    <scope>NUCLEOTIDE SEQUENCE [LARGE SCALE GENOMIC DNA]</scope>
    <source>
        <strain evidence="3">NAW-5</strain>
    </source>
</reference>
<keyword evidence="3" id="KW-1185">Reference proteome</keyword>
<comment type="caution">
    <text evidence="2">The sequence shown here is derived from an EMBL/GenBank/DDBJ whole genome shotgun (WGS) entry which is preliminary data.</text>
</comment>
<proteinExistence type="predicted"/>
<dbReference type="EMBL" id="BFAV01000162">
    <property type="protein sequence ID" value="GBF35402.1"/>
    <property type="molecule type" value="Genomic_DNA"/>
</dbReference>
<name>A0A2L2XGZ7_9FIRM</name>
<evidence type="ECO:0000313" key="3">
    <source>
        <dbReference type="Proteomes" id="UP000239549"/>
    </source>
</evidence>
<dbReference type="AlphaFoldDB" id="A0A2L2XGZ7"/>
<organism evidence="2 3">
    <name type="scientific">Desulfocucumis palustris</name>
    <dbReference type="NCBI Taxonomy" id="1898651"/>
    <lineage>
        <taxon>Bacteria</taxon>
        <taxon>Bacillati</taxon>
        <taxon>Bacillota</taxon>
        <taxon>Clostridia</taxon>
        <taxon>Eubacteriales</taxon>
        <taxon>Desulfocucumaceae</taxon>
        <taxon>Desulfocucumis</taxon>
    </lineage>
</organism>
<evidence type="ECO:0000256" key="1">
    <source>
        <dbReference type="SAM" id="SignalP"/>
    </source>
</evidence>
<accession>A0A2L2XGZ7</accession>
<dbReference type="Proteomes" id="UP000239549">
    <property type="component" value="Unassembled WGS sequence"/>
</dbReference>
<keyword evidence="1" id="KW-0732">Signal</keyword>
<protein>
    <submittedName>
        <fullName evidence="2">Type IV fimbrial biogenesis protein FimT</fullName>
    </submittedName>
</protein>
<feature type="signal peptide" evidence="1">
    <location>
        <begin position="1"/>
        <end position="22"/>
    </location>
</feature>